<feature type="region of interest" description="Disordered" evidence="1">
    <location>
        <begin position="159"/>
        <end position="188"/>
    </location>
</feature>
<reference evidence="3" key="1">
    <citation type="submission" date="2020-10" db="EMBL/GenBank/DDBJ databases">
        <authorList>
            <person name="Han B."/>
            <person name="Lu T."/>
            <person name="Zhao Q."/>
            <person name="Huang X."/>
            <person name="Zhao Y."/>
        </authorList>
    </citation>
    <scope>NUCLEOTIDE SEQUENCE</scope>
</reference>
<accession>A0A811P8N9</accession>
<comment type="caution">
    <text evidence="3">The sequence shown here is derived from an EMBL/GenBank/DDBJ whole genome shotgun (WGS) entry which is preliminary data.</text>
</comment>
<dbReference type="AlphaFoldDB" id="A0A811P8N9"/>
<feature type="chain" id="PRO_5032614486" evidence="2">
    <location>
        <begin position="25"/>
        <end position="365"/>
    </location>
</feature>
<organism evidence="3 4">
    <name type="scientific">Miscanthus lutarioriparius</name>
    <dbReference type="NCBI Taxonomy" id="422564"/>
    <lineage>
        <taxon>Eukaryota</taxon>
        <taxon>Viridiplantae</taxon>
        <taxon>Streptophyta</taxon>
        <taxon>Embryophyta</taxon>
        <taxon>Tracheophyta</taxon>
        <taxon>Spermatophyta</taxon>
        <taxon>Magnoliopsida</taxon>
        <taxon>Liliopsida</taxon>
        <taxon>Poales</taxon>
        <taxon>Poaceae</taxon>
        <taxon>PACMAD clade</taxon>
        <taxon>Panicoideae</taxon>
        <taxon>Andropogonodae</taxon>
        <taxon>Andropogoneae</taxon>
        <taxon>Saccharinae</taxon>
        <taxon>Miscanthus</taxon>
    </lineage>
</organism>
<evidence type="ECO:0000256" key="2">
    <source>
        <dbReference type="SAM" id="SignalP"/>
    </source>
</evidence>
<feature type="signal peptide" evidence="2">
    <location>
        <begin position="1"/>
        <end position="24"/>
    </location>
</feature>
<gene>
    <name evidence="3" type="ORF">NCGR_LOCUS26456</name>
</gene>
<keyword evidence="4" id="KW-1185">Reference proteome</keyword>
<evidence type="ECO:0000313" key="4">
    <source>
        <dbReference type="Proteomes" id="UP000604825"/>
    </source>
</evidence>
<evidence type="ECO:0000313" key="3">
    <source>
        <dbReference type="EMBL" id="CAD6239551.1"/>
    </source>
</evidence>
<dbReference type="PANTHER" id="PTHR33075:SF7">
    <property type="entry name" value="OS02G0303350 PROTEIN"/>
    <property type="match status" value="1"/>
</dbReference>
<dbReference type="EMBL" id="CAJGYO010000006">
    <property type="protein sequence ID" value="CAD6239551.1"/>
    <property type="molecule type" value="Genomic_DNA"/>
</dbReference>
<keyword evidence="2" id="KW-0732">Signal</keyword>
<protein>
    <submittedName>
        <fullName evidence="3">Uncharacterized protein</fullName>
    </submittedName>
</protein>
<dbReference type="Proteomes" id="UP000604825">
    <property type="component" value="Unassembled WGS sequence"/>
</dbReference>
<evidence type="ECO:0000256" key="1">
    <source>
        <dbReference type="SAM" id="MobiDB-lite"/>
    </source>
</evidence>
<sequence length="365" mass="40721">MAPRFRPLFLPALLSSWLLLLVVATIGGSASDFDVVQLADRVFRFSVSSKLVGFHIVKLKSFESSCFKIFFHLRSNGGPRWELEFANYCKEEASSWSEIRRSSSSPQQQPPSIASKNFVRQRSFAEAVKLGHLTGANAIPMRVSAFNRLEFPNNFRHSEATDQQQIHSDHAKSSSSFSQAGNGGVNRAARPKALQVAVMEKETSRSPNGSLKTRIGLLGRGQAAHHDFNPSRIAATVHQENLQQHSALATQSFPAERSDVIMAFQRADPRPFLSRGMTWEDVPNRPLMVRAVTSSRPQPQNENVAIATITPLPGNPLNFAVVREVLREFLEDREHVPLVDIQPCHVGQAYVRFLFGITMIETTMF</sequence>
<dbReference type="PANTHER" id="PTHR33075">
    <property type="entry name" value="OS02G0499800 PROTEIN"/>
    <property type="match status" value="1"/>
</dbReference>
<proteinExistence type="predicted"/>
<name>A0A811P8N9_9POAL</name>